<name>X1KAK4_9ZZZZ</name>
<protein>
    <submittedName>
        <fullName evidence="1">Uncharacterized protein</fullName>
    </submittedName>
</protein>
<dbReference type="EMBL" id="BARU01039255">
    <property type="protein sequence ID" value="GAH79098.1"/>
    <property type="molecule type" value="Genomic_DNA"/>
</dbReference>
<gene>
    <name evidence="1" type="ORF">S03H2_60869</name>
</gene>
<proteinExistence type="predicted"/>
<comment type="caution">
    <text evidence="1">The sequence shown here is derived from an EMBL/GenBank/DDBJ whole genome shotgun (WGS) entry which is preliminary data.</text>
</comment>
<reference evidence="1" key="1">
    <citation type="journal article" date="2014" name="Front. Microbiol.">
        <title>High frequency of phylogenetically diverse reductive dehalogenase-homologous genes in deep subseafloor sedimentary metagenomes.</title>
        <authorList>
            <person name="Kawai M."/>
            <person name="Futagami T."/>
            <person name="Toyoda A."/>
            <person name="Takaki Y."/>
            <person name="Nishi S."/>
            <person name="Hori S."/>
            <person name="Arai W."/>
            <person name="Tsubouchi T."/>
            <person name="Morono Y."/>
            <person name="Uchiyama I."/>
            <person name="Ito T."/>
            <person name="Fujiyama A."/>
            <person name="Inagaki F."/>
            <person name="Takami H."/>
        </authorList>
    </citation>
    <scope>NUCLEOTIDE SEQUENCE</scope>
    <source>
        <strain evidence="1">Expedition CK06-06</strain>
    </source>
</reference>
<feature type="non-terminal residue" evidence="1">
    <location>
        <position position="77"/>
    </location>
</feature>
<sequence>MAETLGTLDIIKNRVTLLKPLYDRMDRTKDLAYGKPYKLMDFTGKKEIEKVVNVTTNWPGVFANAIINDLMGAVWQT</sequence>
<accession>X1KAK4</accession>
<organism evidence="1">
    <name type="scientific">marine sediment metagenome</name>
    <dbReference type="NCBI Taxonomy" id="412755"/>
    <lineage>
        <taxon>unclassified sequences</taxon>
        <taxon>metagenomes</taxon>
        <taxon>ecological metagenomes</taxon>
    </lineage>
</organism>
<dbReference type="AlphaFoldDB" id="X1KAK4"/>
<evidence type="ECO:0000313" key="1">
    <source>
        <dbReference type="EMBL" id="GAH79098.1"/>
    </source>
</evidence>